<keyword evidence="1" id="KW-0732">Signal</keyword>
<sequence length="154" mass="16835">MASVGNVRLSYRPGAAGLLLLLLLLIIISGSVEGIQPITTHRLTAPRQVLEACLAAILAHNFGELLKEGQSVLLKLKEALDASYEIKPDGTAHYRVQFFAEAFFFQQNVRSPLLSMLTQVTAAYTLRAAGLDPLGNVDGKTLTVEIDYNYELNF</sequence>
<keyword evidence="3" id="KW-1185">Reference proteome</keyword>
<feature type="chain" id="PRO_5014180533" evidence="1">
    <location>
        <begin position="35"/>
        <end position="154"/>
    </location>
</feature>
<proteinExistence type="predicted"/>
<evidence type="ECO:0000313" key="2">
    <source>
        <dbReference type="EMBL" id="PKA54130.1"/>
    </source>
</evidence>
<dbReference type="EMBL" id="KZ451984">
    <property type="protein sequence ID" value="PKA54130.1"/>
    <property type="molecule type" value="Genomic_DNA"/>
</dbReference>
<gene>
    <name evidence="2" type="ORF">AXF42_Ash018140</name>
</gene>
<organism evidence="2 3">
    <name type="scientific">Apostasia shenzhenica</name>
    <dbReference type="NCBI Taxonomy" id="1088818"/>
    <lineage>
        <taxon>Eukaryota</taxon>
        <taxon>Viridiplantae</taxon>
        <taxon>Streptophyta</taxon>
        <taxon>Embryophyta</taxon>
        <taxon>Tracheophyta</taxon>
        <taxon>Spermatophyta</taxon>
        <taxon>Magnoliopsida</taxon>
        <taxon>Liliopsida</taxon>
        <taxon>Asparagales</taxon>
        <taxon>Orchidaceae</taxon>
        <taxon>Apostasioideae</taxon>
        <taxon>Apostasia</taxon>
    </lineage>
</organism>
<evidence type="ECO:0000256" key="1">
    <source>
        <dbReference type="SAM" id="SignalP"/>
    </source>
</evidence>
<dbReference type="AlphaFoldDB" id="A0A2I0AF04"/>
<evidence type="ECO:0000313" key="3">
    <source>
        <dbReference type="Proteomes" id="UP000236161"/>
    </source>
</evidence>
<name>A0A2I0AF04_9ASPA</name>
<feature type="signal peptide" evidence="1">
    <location>
        <begin position="1"/>
        <end position="34"/>
    </location>
</feature>
<accession>A0A2I0AF04</accession>
<reference evidence="2 3" key="1">
    <citation type="journal article" date="2017" name="Nature">
        <title>The Apostasia genome and the evolution of orchids.</title>
        <authorList>
            <person name="Zhang G.Q."/>
            <person name="Liu K.W."/>
            <person name="Li Z."/>
            <person name="Lohaus R."/>
            <person name="Hsiao Y.Y."/>
            <person name="Niu S.C."/>
            <person name="Wang J.Y."/>
            <person name="Lin Y.C."/>
            <person name="Xu Q."/>
            <person name="Chen L.J."/>
            <person name="Yoshida K."/>
            <person name="Fujiwara S."/>
            <person name="Wang Z.W."/>
            <person name="Zhang Y.Q."/>
            <person name="Mitsuda N."/>
            <person name="Wang M."/>
            <person name="Liu G.H."/>
            <person name="Pecoraro L."/>
            <person name="Huang H.X."/>
            <person name="Xiao X.J."/>
            <person name="Lin M."/>
            <person name="Wu X.Y."/>
            <person name="Wu W.L."/>
            <person name="Chen Y.Y."/>
            <person name="Chang S.B."/>
            <person name="Sakamoto S."/>
            <person name="Ohme-Takagi M."/>
            <person name="Yagi M."/>
            <person name="Zeng S.J."/>
            <person name="Shen C.Y."/>
            <person name="Yeh C.M."/>
            <person name="Luo Y.B."/>
            <person name="Tsai W.C."/>
            <person name="Van de Peer Y."/>
            <person name="Liu Z.J."/>
        </authorList>
    </citation>
    <scope>NUCLEOTIDE SEQUENCE [LARGE SCALE GENOMIC DNA]</scope>
    <source>
        <strain evidence="3">cv. Shenzhen</strain>
        <tissue evidence="2">Stem</tissue>
    </source>
</reference>
<protein>
    <submittedName>
        <fullName evidence="2">Uncharacterized protein</fullName>
    </submittedName>
</protein>
<dbReference type="Proteomes" id="UP000236161">
    <property type="component" value="Unassembled WGS sequence"/>
</dbReference>